<organism evidence="1 2">
    <name type="scientific">Fasciolopsis buskii</name>
    <dbReference type="NCBI Taxonomy" id="27845"/>
    <lineage>
        <taxon>Eukaryota</taxon>
        <taxon>Metazoa</taxon>
        <taxon>Spiralia</taxon>
        <taxon>Lophotrochozoa</taxon>
        <taxon>Platyhelminthes</taxon>
        <taxon>Trematoda</taxon>
        <taxon>Digenea</taxon>
        <taxon>Plagiorchiida</taxon>
        <taxon>Echinostomata</taxon>
        <taxon>Echinostomatoidea</taxon>
        <taxon>Fasciolidae</taxon>
        <taxon>Fasciolopsis</taxon>
    </lineage>
</organism>
<gene>
    <name evidence="1" type="ORF">FBUS_03175</name>
</gene>
<dbReference type="EMBL" id="LUCM01002286">
    <property type="protein sequence ID" value="KAA0197588.1"/>
    <property type="molecule type" value="Genomic_DNA"/>
</dbReference>
<evidence type="ECO:0000313" key="2">
    <source>
        <dbReference type="Proteomes" id="UP000728185"/>
    </source>
</evidence>
<comment type="caution">
    <text evidence="1">The sequence shown here is derived from an EMBL/GenBank/DDBJ whole genome shotgun (WGS) entry which is preliminary data.</text>
</comment>
<proteinExistence type="predicted"/>
<reference evidence="1" key="1">
    <citation type="submission" date="2019-05" db="EMBL/GenBank/DDBJ databases">
        <title>Annotation for the trematode Fasciolopsis buski.</title>
        <authorList>
            <person name="Choi Y.-J."/>
        </authorList>
    </citation>
    <scope>NUCLEOTIDE SEQUENCE</scope>
    <source>
        <strain evidence="1">HT</strain>
        <tissue evidence="1">Whole worm</tissue>
    </source>
</reference>
<dbReference type="AlphaFoldDB" id="A0A8E0VMI2"/>
<accession>A0A8E0VMI2</accession>
<protein>
    <submittedName>
        <fullName evidence="1">Uncharacterized protein</fullName>
    </submittedName>
</protein>
<dbReference type="Proteomes" id="UP000728185">
    <property type="component" value="Unassembled WGS sequence"/>
</dbReference>
<keyword evidence="2" id="KW-1185">Reference proteome</keyword>
<sequence length="193" mass="22021">MIFRKNHKVTCSLYSHIFLPNFSWNLPHTRALLLLFLLLIGDQQIYRPVLTEPVLRNIESLYESCCSLGKTAAYTIGLNGPDNSVGEETCASVLQLEISAPLQSADAEQHREFSRRFWCQRVKHLCCVSSRRTRACHIGSEHILKHHEHNCSAKAFRNLVESRFIGVAKVSMFRLDEVADAFVTICVGERYKV</sequence>
<evidence type="ECO:0000313" key="1">
    <source>
        <dbReference type="EMBL" id="KAA0197588.1"/>
    </source>
</evidence>
<name>A0A8E0VMI2_9TREM</name>